<evidence type="ECO:0000256" key="4">
    <source>
        <dbReference type="ARBA" id="ARBA00022553"/>
    </source>
</evidence>
<dbReference type="SUPFAM" id="SSF55874">
    <property type="entry name" value="ATPase domain of HSP90 chaperone/DNA topoisomerase II/histidine kinase"/>
    <property type="match status" value="1"/>
</dbReference>
<dbReference type="InterPro" id="IPR003660">
    <property type="entry name" value="HAMP_dom"/>
</dbReference>
<dbReference type="RefSeq" id="WP_213043104.1">
    <property type="nucleotide sequence ID" value="NZ_CAJNBJ010000017.1"/>
</dbReference>
<keyword evidence="4" id="KW-0597">Phosphoprotein</keyword>
<dbReference type="InterPro" id="IPR036890">
    <property type="entry name" value="HATPase_C_sf"/>
</dbReference>
<dbReference type="EC" id="2.7.13.3" evidence="3"/>
<evidence type="ECO:0000313" key="14">
    <source>
        <dbReference type="EMBL" id="CAE6770428.1"/>
    </source>
</evidence>
<dbReference type="PANTHER" id="PTHR45436">
    <property type="entry name" value="SENSOR HISTIDINE KINASE YKOH"/>
    <property type="match status" value="1"/>
</dbReference>
<feature type="domain" description="Histidine kinase" evidence="12">
    <location>
        <begin position="249"/>
        <end position="462"/>
    </location>
</feature>
<keyword evidence="8 11" id="KW-1133">Transmembrane helix</keyword>
<dbReference type="SMART" id="SM00304">
    <property type="entry name" value="HAMP"/>
    <property type="match status" value="1"/>
</dbReference>
<evidence type="ECO:0000256" key="6">
    <source>
        <dbReference type="ARBA" id="ARBA00022692"/>
    </source>
</evidence>
<dbReference type="Gene3D" id="6.10.340.10">
    <property type="match status" value="1"/>
</dbReference>
<dbReference type="CDD" id="cd00075">
    <property type="entry name" value="HATPase"/>
    <property type="match status" value="1"/>
</dbReference>
<evidence type="ECO:0000256" key="10">
    <source>
        <dbReference type="ARBA" id="ARBA00023136"/>
    </source>
</evidence>
<dbReference type="SUPFAM" id="SSF47384">
    <property type="entry name" value="Homodimeric domain of signal transducing histidine kinase"/>
    <property type="match status" value="1"/>
</dbReference>
<feature type="domain" description="HAMP" evidence="13">
    <location>
        <begin position="188"/>
        <end position="241"/>
    </location>
</feature>
<keyword evidence="7 14" id="KW-0418">Kinase</keyword>
<evidence type="ECO:0000256" key="5">
    <source>
        <dbReference type="ARBA" id="ARBA00022679"/>
    </source>
</evidence>
<dbReference type="SMART" id="SM00387">
    <property type="entry name" value="HATPase_c"/>
    <property type="match status" value="1"/>
</dbReference>
<dbReference type="PROSITE" id="PS50885">
    <property type="entry name" value="HAMP"/>
    <property type="match status" value="1"/>
</dbReference>
<keyword evidence="5 14" id="KW-0808">Transferase</keyword>
<dbReference type="Pfam" id="PF00512">
    <property type="entry name" value="HisKA"/>
    <property type="match status" value="1"/>
</dbReference>
<dbReference type="SMART" id="SM00388">
    <property type="entry name" value="HisKA"/>
    <property type="match status" value="1"/>
</dbReference>
<keyword evidence="15" id="KW-1185">Reference proteome</keyword>
<dbReference type="Pfam" id="PF00672">
    <property type="entry name" value="HAMP"/>
    <property type="match status" value="1"/>
</dbReference>
<comment type="catalytic activity">
    <reaction evidence="1">
        <text>ATP + protein L-histidine = ADP + protein N-phospho-L-histidine.</text>
        <dbReference type="EC" id="2.7.13.3"/>
    </reaction>
</comment>
<dbReference type="InterPro" id="IPR005467">
    <property type="entry name" value="His_kinase_dom"/>
</dbReference>
<dbReference type="PROSITE" id="PS50109">
    <property type="entry name" value="HIS_KIN"/>
    <property type="match status" value="1"/>
</dbReference>
<evidence type="ECO:0000313" key="15">
    <source>
        <dbReference type="Proteomes" id="UP000675880"/>
    </source>
</evidence>
<comment type="caution">
    <text evidence="14">The sequence shown here is derived from an EMBL/GenBank/DDBJ whole genome shotgun (WGS) entry which is preliminary data.</text>
</comment>
<dbReference type="Gene3D" id="1.10.287.130">
    <property type="match status" value="1"/>
</dbReference>
<reference evidence="14 15" key="1">
    <citation type="submission" date="2021-02" db="EMBL/GenBank/DDBJ databases">
        <authorList>
            <person name="Han P."/>
        </authorList>
    </citation>
    <scope>NUCLEOTIDE SEQUENCE [LARGE SCALE GENOMIC DNA]</scope>
    <source>
        <strain evidence="14">Candidatus Nitrospira sp. ZN2</strain>
    </source>
</reference>
<dbReference type="InterPro" id="IPR003661">
    <property type="entry name" value="HisK_dim/P_dom"/>
</dbReference>
<sequence length="462" mass="51624">MRKIYRSLTFRLTLWYAVVFAVSLLSMLLVVYLMLAQRMDTRIDELLLSDALEFKHLYRLYGIENMEAEFAREAEVAGTDQVFFRLLSRNGSQLRASDLHAWKEVPVTQSILDHLAPDQPAFETVRVPGQPHHVRVVYFLAAEDQNVLQVGYLRRDDERFLEEYRHISVAVILAGIFLAASLGWFMARRALGGVEHVTETARVIGTGDFARRVIVSNRGDEIDHLAVTFNMMLDKIQSLIVELKQVTSDIAHDLRSPITRIRGMAETTLLEDTTIPAYQEMAGLVVEESDRLVAIINSLLEIAEADAGVAQLARSDFDMTGMVQDAVELFRPVAEDRAITFQVTVPSSRVIHTGDKGKLQRVLANLIDNALKYTGPGGRVLVSVEDEPAHVKVSVADNGIGIEEHDLSHIFDRFYRADRSRSTCGNGLGLSLAQAFVKAHQGHIEVESCIDKGSTFCIVLPH</sequence>
<dbReference type="Pfam" id="PF02518">
    <property type="entry name" value="HATPase_c"/>
    <property type="match status" value="1"/>
</dbReference>
<evidence type="ECO:0000256" key="1">
    <source>
        <dbReference type="ARBA" id="ARBA00000085"/>
    </source>
</evidence>
<organism evidence="14 15">
    <name type="scientific">Nitrospira defluvii</name>
    <dbReference type="NCBI Taxonomy" id="330214"/>
    <lineage>
        <taxon>Bacteria</taxon>
        <taxon>Pseudomonadati</taxon>
        <taxon>Nitrospirota</taxon>
        <taxon>Nitrospiria</taxon>
        <taxon>Nitrospirales</taxon>
        <taxon>Nitrospiraceae</taxon>
        <taxon>Nitrospira</taxon>
    </lineage>
</organism>
<dbReference type="InterPro" id="IPR004358">
    <property type="entry name" value="Sig_transdc_His_kin-like_C"/>
</dbReference>
<feature type="transmembrane region" description="Helical" evidence="11">
    <location>
        <begin position="12"/>
        <end position="35"/>
    </location>
</feature>
<evidence type="ECO:0000259" key="13">
    <source>
        <dbReference type="PROSITE" id="PS50885"/>
    </source>
</evidence>
<dbReference type="InterPro" id="IPR003594">
    <property type="entry name" value="HATPase_dom"/>
</dbReference>
<evidence type="ECO:0000256" key="2">
    <source>
        <dbReference type="ARBA" id="ARBA00004370"/>
    </source>
</evidence>
<comment type="subcellular location">
    <subcellularLocation>
        <location evidence="2">Membrane</location>
    </subcellularLocation>
</comment>
<evidence type="ECO:0000256" key="9">
    <source>
        <dbReference type="ARBA" id="ARBA00023012"/>
    </source>
</evidence>
<dbReference type="EMBL" id="CAJNBJ010000017">
    <property type="protein sequence ID" value="CAE6770428.1"/>
    <property type="molecule type" value="Genomic_DNA"/>
</dbReference>
<gene>
    <name evidence="14" type="ORF">NSPZN2_40256</name>
</gene>
<dbReference type="Proteomes" id="UP000675880">
    <property type="component" value="Unassembled WGS sequence"/>
</dbReference>
<proteinExistence type="predicted"/>
<dbReference type="GO" id="GO:0004673">
    <property type="term" value="F:protein histidine kinase activity"/>
    <property type="evidence" value="ECO:0007669"/>
    <property type="project" value="UniProtKB-EC"/>
</dbReference>
<dbReference type="InterPro" id="IPR036097">
    <property type="entry name" value="HisK_dim/P_sf"/>
</dbReference>
<keyword evidence="10 11" id="KW-0472">Membrane</keyword>
<dbReference type="PRINTS" id="PR00344">
    <property type="entry name" value="BCTRLSENSOR"/>
</dbReference>
<dbReference type="Gene3D" id="3.30.565.10">
    <property type="entry name" value="Histidine kinase-like ATPase, C-terminal domain"/>
    <property type="match status" value="1"/>
</dbReference>
<evidence type="ECO:0000259" key="12">
    <source>
        <dbReference type="PROSITE" id="PS50109"/>
    </source>
</evidence>
<keyword evidence="6 11" id="KW-0812">Transmembrane</keyword>
<keyword evidence="9" id="KW-0902">Two-component regulatory system</keyword>
<protein>
    <recommendedName>
        <fullName evidence="3">histidine kinase</fullName>
        <ecNumber evidence="3">2.7.13.3</ecNumber>
    </recommendedName>
</protein>
<evidence type="ECO:0000256" key="3">
    <source>
        <dbReference type="ARBA" id="ARBA00012438"/>
    </source>
</evidence>
<dbReference type="PANTHER" id="PTHR45436:SF8">
    <property type="entry name" value="HISTIDINE KINASE"/>
    <property type="match status" value="1"/>
</dbReference>
<feature type="transmembrane region" description="Helical" evidence="11">
    <location>
        <begin position="164"/>
        <end position="187"/>
    </location>
</feature>
<dbReference type="SUPFAM" id="SSF158472">
    <property type="entry name" value="HAMP domain-like"/>
    <property type="match status" value="1"/>
</dbReference>
<name>A0ABM8RTC3_9BACT</name>
<evidence type="ECO:0000256" key="8">
    <source>
        <dbReference type="ARBA" id="ARBA00022989"/>
    </source>
</evidence>
<accession>A0ABM8RTC3</accession>
<dbReference type="InterPro" id="IPR050428">
    <property type="entry name" value="TCS_sensor_his_kinase"/>
</dbReference>
<evidence type="ECO:0000256" key="11">
    <source>
        <dbReference type="SAM" id="Phobius"/>
    </source>
</evidence>
<dbReference type="CDD" id="cd06225">
    <property type="entry name" value="HAMP"/>
    <property type="match status" value="1"/>
</dbReference>
<dbReference type="CDD" id="cd00082">
    <property type="entry name" value="HisKA"/>
    <property type="match status" value="1"/>
</dbReference>
<evidence type="ECO:0000256" key="7">
    <source>
        <dbReference type="ARBA" id="ARBA00022777"/>
    </source>
</evidence>